<reference evidence="2 3" key="1">
    <citation type="submission" date="2024-02" db="EMBL/GenBank/DDBJ databases">
        <title>Full genome sequence of Nocardioides kribbensis.</title>
        <authorList>
            <person name="Poletto B.L."/>
            <person name="Silva G."/>
            <person name="Galante D."/>
            <person name="Campos K.R."/>
            <person name="Santos M.B.N."/>
            <person name="Sacchi C.T."/>
        </authorList>
    </citation>
    <scope>NUCLEOTIDE SEQUENCE [LARGE SCALE GENOMIC DNA]</scope>
    <source>
        <strain evidence="2 3">O4R</strain>
    </source>
</reference>
<evidence type="ECO:0000313" key="3">
    <source>
        <dbReference type="Proteomes" id="UP001482520"/>
    </source>
</evidence>
<comment type="caution">
    <text evidence="2">The sequence shown here is derived from an EMBL/GenBank/DDBJ whole genome shotgun (WGS) entry which is preliminary data.</text>
</comment>
<keyword evidence="3" id="KW-1185">Reference proteome</keyword>
<evidence type="ECO:0000256" key="1">
    <source>
        <dbReference type="SAM" id="SignalP"/>
    </source>
</evidence>
<sequence length="148" mass="14722">MTPRHRGGPRPHGRARAAAHATLAALALAAGLHPAPAQAAPWTDTVGVIGTTLGAATVPAPATFTCTGLGLGSVRFTWSAVAGATSYTVSYDGGAGSVTTTGTSVDLAGLLSGGTAWVRAHVAYPSVTWSSVPSTTRTYTFVVVSLCG</sequence>
<accession>A0ABV1NXX5</accession>
<dbReference type="EMBL" id="JBEGDP010000007">
    <property type="protein sequence ID" value="MEQ7847366.1"/>
    <property type="molecule type" value="Genomic_DNA"/>
</dbReference>
<feature type="signal peptide" evidence="1">
    <location>
        <begin position="1"/>
        <end position="39"/>
    </location>
</feature>
<evidence type="ECO:0000313" key="2">
    <source>
        <dbReference type="EMBL" id="MEQ7847366.1"/>
    </source>
</evidence>
<name>A0ABV1NXX5_9ACTN</name>
<protein>
    <recommendedName>
        <fullName evidence="4">Ig-like domain-containing protein</fullName>
    </recommendedName>
</protein>
<dbReference type="Proteomes" id="UP001482520">
    <property type="component" value="Unassembled WGS sequence"/>
</dbReference>
<organism evidence="2 3">
    <name type="scientific">Nocardioides kribbensis</name>
    <dbReference type="NCBI Taxonomy" id="305517"/>
    <lineage>
        <taxon>Bacteria</taxon>
        <taxon>Bacillati</taxon>
        <taxon>Actinomycetota</taxon>
        <taxon>Actinomycetes</taxon>
        <taxon>Propionibacteriales</taxon>
        <taxon>Nocardioidaceae</taxon>
        <taxon>Nocardioides</taxon>
    </lineage>
</organism>
<gene>
    <name evidence="2" type="ORF">V6R90_08760</name>
</gene>
<proteinExistence type="predicted"/>
<evidence type="ECO:0008006" key="4">
    <source>
        <dbReference type="Google" id="ProtNLM"/>
    </source>
</evidence>
<feature type="chain" id="PRO_5046553723" description="Ig-like domain-containing protein" evidence="1">
    <location>
        <begin position="40"/>
        <end position="148"/>
    </location>
</feature>
<keyword evidence="1" id="KW-0732">Signal</keyword>
<dbReference type="RefSeq" id="WP_193664232.1">
    <property type="nucleotide sequence ID" value="NZ_BAAAMM010000002.1"/>
</dbReference>